<keyword evidence="1" id="KW-0677">Repeat</keyword>
<evidence type="ECO:0000256" key="3">
    <source>
        <dbReference type="PROSITE-ProRule" id="PRU00023"/>
    </source>
</evidence>
<evidence type="ECO:0000256" key="1">
    <source>
        <dbReference type="ARBA" id="ARBA00022737"/>
    </source>
</evidence>
<evidence type="ECO:0000256" key="2">
    <source>
        <dbReference type="ARBA" id="ARBA00023043"/>
    </source>
</evidence>
<dbReference type="SMART" id="SM00248">
    <property type="entry name" value="ANK"/>
    <property type="match status" value="9"/>
</dbReference>
<proteinExistence type="predicted"/>
<name>A0AAD9D6B9_9STRA</name>
<protein>
    <submittedName>
        <fullName evidence="4">Ankyrin repeat domain-containing protein</fullName>
    </submittedName>
</protein>
<accession>A0AAD9D6B9</accession>
<dbReference type="InterPro" id="IPR036770">
    <property type="entry name" value="Ankyrin_rpt-contain_sf"/>
</dbReference>
<dbReference type="GO" id="GO:0051015">
    <property type="term" value="F:actin filament binding"/>
    <property type="evidence" value="ECO:0007669"/>
    <property type="project" value="TreeGrafter"/>
</dbReference>
<feature type="repeat" description="ANK" evidence="3">
    <location>
        <begin position="85"/>
        <end position="113"/>
    </location>
</feature>
<dbReference type="EMBL" id="JATAAI010000038">
    <property type="protein sequence ID" value="KAK1734535.1"/>
    <property type="molecule type" value="Genomic_DNA"/>
</dbReference>
<dbReference type="SUPFAM" id="SSF48403">
    <property type="entry name" value="Ankyrin repeat"/>
    <property type="match status" value="1"/>
</dbReference>
<dbReference type="GO" id="GO:0051017">
    <property type="term" value="P:actin filament bundle assembly"/>
    <property type="evidence" value="ECO:0007669"/>
    <property type="project" value="TreeGrafter"/>
</dbReference>
<dbReference type="PANTHER" id="PTHR24153">
    <property type="entry name" value="ESPIN"/>
    <property type="match status" value="1"/>
</dbReference>
<dbReference type="Proteomes" id="UP001224775">
    <property type="component" value="Unassembled WGS sequence"/>
</dbReference>
<dbReference type="InterPro" id="IPR052420">
    <property type="entry name" value="Espin/Espin-like"/>
</dbReference>
<dbReference type="PROSITE" id="PS50088">
    <property type="entry name" value="ANK_REPEAT"/>
    <property type="match status" value="1"/>
</dbReference>
<evidence type="ECO:0000313" key="4">
    <source>
        <dbReference type="EMBL" id="KAK1734535.1"/>
    </source>
</evidence>
<dbReference type="Gene3D" id="1.25.40.20">
    <property type="entry name" value="Ankyrin repeat-containing domain"/>
    <property type="match status" value="3"/>
</dbReference>
<dbReference type="Pfam" id="PF12796">
    <property type="entry name" value="Ank_2"/>
    <property type="match status" value="2"/>
</dbReference>
<keyword evidence="5" id="KW-1185">Reference proteome</keyword>
<dbReference type="PANTHER" id="PTHR24153:SF8">
    <property type="entry name" value="FORKED, ISOFORM F"/>
    <property type="match status" value="1"/>
</dbReference>
<reference evidence="4" key="1">
    <citation type="submission" date="2023-06" db="EMBL/GenBank/DDBJ databases">
        <title>Survivors Of The Sea: Transcriptome response of Skeletonema marinoi to long-term dormancy.</title>
        <authorList>
            <person name="Pinder M.I.M."/>
            <person name="Kourtchenko O."/>
            <person name="Robertson E.K."/>
            <person name="Larsson T."/>
            <person name="Maumus F."/>
            <person name="Osuna-Cruz C.M."/>
            <person name="Vancaester E."/>
            <person name="Stenow R."/>
            <person name="Vandepoele K."/>
            <person name="Ploug H."/>
            <person name="Bruchert V."/>
            <person name="Godhe A."/>
            <person name="Topel M."/>
        </authorList>
    </citation>
    <scope>NUCLEOTIDE SEQUENCE</scope>
    <source>
        <strain evidence="4">R05AC</strain>
    </source>
</reference>
<dbReference type="PROSITE" id="PS50297">
    <property type="entry name" value="ANK_REP_REGION"/>
    <property type="match status" value="1"/>
</dbReference>
<dbReference type="AlphaFoldDB" id="A0AAD9D6B9"/>
<keyword evidence="2 3" id="KW-0040">ANK repeat</keyword>
<dbReference type="GO" id="GO:0005737">
    <property type="term" value="C:cytoplasm"/>
    <property type="evidence" value="ECO:0007669"/>
    <property type="project" value="TreeGrafter"/>
</dbReference>
<sequence>MTESGSNNDSRQSAVLLSKELRSYCQSESLSEEGLREMIERHPNNNHVGDYEFFLEACYNERVTVGIIQYLLEYFPVAISDADEDGHLPLHLACQNPNVTPEIIQLLVDAAPDSLRSVTNNGHVPLHYFCDSKDEDDRKAMQILKLLIERQSDAVRHVDNDGFLPIHHACAERSPEFCRLLVEAYPGSEGMSDSNGMLPLHFACMTNTVATVEYLYKLYPDAIKHTTTDGYYPVHFAMKGAERRDNPIAAVGDVKYLLDCDPSVKFQKVNGLSLLEFACQGEFNDKIIEAALKVIETIYDAHPEAIESNRIASNIQWYHQRIQAFLNGELVYARQARDHRLMTTPDGNGQLPLHTALQNNVKLGSIKLLVKGNPPAVQSTDNSGALPLHVACQHHESADVIQYLVGLDITTLDAVDRDGNTALHFACHCARHEFIALLLGKYNGVSVSKRNAHGKLPIDLLWESNVVLDRDSVEYTESVFRLLKAYPEMVMTTDMQTDSVARLSQNRKKRKFDHEE</sequence>
<organism evidence="4 5">
    <name type="scientific">Skeletonema marinoi</name>
    <dbReference type="NCBI Taxonomy" id="267567"/>
    <lineage>
        <taxon>Eukaryota</taxon>
        <taxon>Sar</taxon>
        <taxon>Stramenopiles</taxon>
        <taxon>Ochrophyta</taxon>
        <taxon>Bacillariophyta</taxon>
        <taxon>Coscinodiscophyceae</taxon>
        <taxon>Thalassiosirophycidae</taxon>
        <taxon>Thalassiosirales</taxon>
        <taxon>Skeletonemataceae</taxon>
        <taxon>Skeletonema</taxon>
        <taxon>Skeletonema marinoi-dohrnii complex</taxon>
    </lineage>
</organism>
<evidence type="ECO:0000313" key="5">
    <source>
        <dbReference type="Proteomes" id="UP001224775"/>
    </source>
</evidence>
<comment type="caution">
    <text evidence="4">The sequence shown here is derived from an EMBL/GenBank/DDBJ whole genome shotgun (WGS) entry which is preliminary data.</text>
</comment>
<dbReference type="Pfam" id="PF00023">
    <property type="entry name" value="Ank"/>
    <property type="match status" value="1"/>
</dbReference>
<dbReference type="InterPro" id="IPR002110">
    <property type="entry name" value="Ankyrin_rpt"/>
</dbReference>
<gene>
    <name evidence="4" type="ORF">QTG54_014783</name>
</gene>